<accession>Q6CKQ8</accession>
<dbReference type="InParanoid" id="Q6CKQ8"/>
<feature type="domain" description="ABC transporter" evidence="3">
    <location>
        <begin position="8"/>
        <end position="239"/>
    </location>
</feature>
<dbReference type="Pfam" id="PF00005">
    <property type="entry name" value="ABC_tran"/>
    <property type="match status" value="1"/>
</dbReference>
<dbReference type="FunCoup" id="Q6CKQ8">
    <property type="interactions" value="452"/>
</dbReference>
<reference evidence="4 5" key="1">
    <citation type="journal article" date="2004" name="Nature">
        <title>Genome evolution in yeasts.</title>
        <authorList>
            <consortium name="Genolevures"/>
            <person name="Dujon B."/>
            <person name="Sherman D."/>
            <person name="Fischer G."/>
            <person name="Durrens P."/>
            <person name="Casaregola S."/>
            <person name="Lafontaine I."/>
            <person name="de Montigny J."/>
            <person name="Marck C."/>
            <person name="Neuveglise C."/>
            <person name="Talla E."/>
            <person name="Goffard N."/>
            <person name="Frangeul L."/>
            <person name="Aigle M."/>
            <person name="Anthouard V."/>
            <person name="Babour A."/>
            <person name="Barbe V."/>
            <person name="Barnay S."/>
            <person name="Blanchin S."/>
            <person name="Beckerich J.M."/>
            <person name="Beyne E."/>
            <person name="Bleykasten C."/>
            <person name="Boisrame A."/>
            <person name="Boyer J."/>
            <person name="Cattolico L."/>
            <person name="Confanioleri F."/>
            <person name="de Daruvar A."/>
            <person name="Despons L."/>
            <person name="Fabre E."/>
            <person name="Fairhead C."/>
            <person name="Ferry-Dumazet H."/>
            <person name="Groppi A."/>
            <person name="Hantraye F."/>
            <person name="Hennequin C."/>
            <person name="Jauniaux N."/>
            <person name="Joyet P."/>
            <person name="Kachouri R."/>
            <person name="Kerrest A."/>
            <person name="Koszul R."/>
            <person name="Lemaire M."/>
            <person name="Lesur I."/>
            <person name="Ma L."/>
            <person name="Muller H."/>
            <person name="Nicaud J.M."/>
            <person name="Nikolski M."/>
            <person name="Oztas S."/>
            <person name="Ozier-Kalogeropoulos O."/>
            <person name="Pellenz S."/>
            <person name="Potier S."/>
            <person name="Richard G.F."/>
            <person name="Straub M.L."/>
            <person name="Suleau A."/>
            <person name="Swennene D."/>
            <person name="Tekaia F."/>
            <person name="Wesolowski-Louvel M."/>
            <person name="Westhof E."/>
            <person name="Wirth B."/>
            <person name="Zeniou-Meyer M."/>
            <person name="Zivanovic I."/>
            <person name="Bolotin-Fukuhara M."/>
            <person name="Thierry A."/>
            <person name="Bouchier C."/>
            <person name="Caudron B."/>
            <person name="Scarpelli C."/>
            <person name="Gaillardin C."/>
            <person name="Weissenbach J."/>
            <person name="Wincker P."/>
            <person name="Souciet J.L."/>
        </authorList>
    </citation>
    <scope>NUCLEOTIDE SEQUENCE [LARGE SCALE GENOMIC DNA]</scope>
    <source>
        <strain evidence="5">ATCC 8585 / CBS 2359 / DSM 70799 / NBRC 1267 / NRRL Y-1140 / WM37</strain>
    </source>
</reference>
<dbReference type="PaxDb" id="284590-Q6CKQ8"/>
<dbReference type="PROSITE" id="PS50893">
    <property type="entry name" value="ABC_TRANSPORTER_2"/>
    <property type="match status" value="1"/>
</dbReference>
<organism evidence="4 5">
    <name type="scientific">Kluyveromyces lactis (strain ATCC 8585 / CBS 2359 / DSM 70799 / NBRC 1267 / NRRL Y-1140 / WM37)</name>
    <name type="common">Yeast</name>
    <name type="synonym">Candida sphaerica</name>
    <dbReference type="NCBI Taxonomy" id="284590"/>
    <lineage>
        <taxon>Eukaryota</taxon>
        <taxon>Fungi</taxon>
        <taxon>Dikarya</taxon>
        <taxon>Ascomycota</taxon>
        <taxon>Saccharomycotina</taxon>
        <taxon>Saccharomycetes</taxon>
        <taxon>Saccharomycetales</taxon>
        <taxon>Saccharomycetaceae</taxon>
        <taxon>Kluyveromyces</taxon>
    </lineage>
</organism>
<evidence type="ECO:0000259" key="3">
    <source>
        <dbReference type="PROSITE" id="PS50893"/>
    </source>
</evidence>
<dbReference type="eggNOG" id="KOG2355">
    <property type="taxonomic scope" value="Eukaryota"/>
</dbReference>
<dbReference type="Proteomes" id="UP000000598">
    <property type="component" value="Chromosome F"/>
</dbReference>
<dbReference type="GO" id="GO:0016887">
    <property type="term" value="F:ATP hydrolysis activity"/>
    <property type="evidence" value="ECO:0007669"/>
    <property type="project" value="InterPro"/>
</dbReference>
<keyword evidence="5" id="KW-1185">Reference proteome</keyword>
<dbReference type="InterPro" id="IPR027417">
    <property type="entry name" value="P-loop_NTPase"/>
</dbReference>
<evidence type="ECO:0000256" key="2">
    <source>
        <dbReference type="ARBA" id="ARBA00022840"/>
    </source>
</evidence>
<dbReference type="AlphaFoldDB" id="Q6CKQ8"/>
<dbReference type="HOGENOM" id="CLU_057592_3_0_1"/>
<dbReference type="InterPro" id="IPR003593">
    <property type="entry name" value="AAA+_ATPase"/>
</dbReference>
<dbReference type="Gene3D" id="3.40.50.300">
    <property type="entry name" value="P-loop containing nucleotide triphosphate hydrolases"/>
    <property type="match status" value="1"/>
</dbReference>
<keyword evidence="1" id="KW-0547">Nucleotide-binding</keyword>
<dbReference type="InterPro" id="IPR003439">
    <property type="entry name" value="ABC_transporter-like_ATP-bd"/>
</dbReference>
<dbReference type="SUPFAM" id="SSF52540">
    <property type="entry name" value="P-loop containing nucleoside triphosphate hydrolases"/>
    <property type="match status" value="1"/>
</dbReference>
<dbReference type="PANTHER" id="PTHR43158">
    <property type="entry name" value="SKFA PEPTIDE EXPORT ATP-BINDING PROTEIN SKFE"/>
    <property type="match status" value="1"/>
</dbReference>
<dbReference type="KEGG" id="kla:KLLA0_F08833g"/>
<keyword evidence="2" id="KW-0067">ATP-binding</keyword>
<sequence length="273" mass="31061">MASNDLAVEVHDLTYAFPGSKRSAIHDLSLSVEWNKKVLVVGNNGAGKSTLLKLLSGKHLCLGGNIKVGNKNPFAPNNDQESVILTTYLGTEWASMAIVHRDIGVLELLESIGLSHYRARGEELVRILEVDINWRMFKLSDGQKRRVQLCMGLLKPFKVLLLDEVTVDLDVVARDRLFQFLDRETRDRQCSVVYATHIFDGLAPWADEIIHLQDGTITRTLDYQRDIHFTKEIEGVQERKDNGRHTVILGYMKSLYPLALHWLTRDQVEDQKL</sequence>
<proteinExistence type="predicted"/>
<evidence type="ECO:0000313" key="4">
    <source>
        <dbReference type="EMBL" id="CAG98189.1"/>
    </source>
</evidence>
<protein>
    <submittedName>
        <fullName evidence="4">KLLA0F08833p</fullName>
    </submittedName>
</protein>
<evidence type="ECO:0000313" key="5">
    <source>
        <dbReference type="Proteomes" id="UP000000598"/>
    </source>
</evidence>
<dbReference type="OMA" id="YLGTEWV"/>
<dbReference type="EMBL" id="CR382126">
    <property type="protein sequence ID" value="CAG98189.1"/>
    <property type="molecule type" value="Genomic_DNA"/>
</dbReference>
<dbReference type="STRING" id="284590.Q6CKQ8"/>
<dbReference type="GO" id="GO:0005524">
    <property type="term" value="F:ATP binding"/>
    <property type="evidence" value="ECO:0007669"/>
    <property type="project" value="UniProtKB-KW"/>
</dbReference>
<dbReference type="PANTHER" id="PTHR43158:SF2">
    <property type="entry name" value="SKFA PEPTIDE EXPORT ATP-BINDING PROTEIN SKFE"/>
    <property type="match status" value="1"/>
</dbReference>
<gene>
    <name evidence="4" type="ORF">KLLA0_F08833g</name>
</gene>
<name>Q6CKQ8_KLULA</name>
<evidence type="ECO:0000256" key="1">
    <source>
        <dbReference type="ARBA" id="ARBA00022741"/>
    </source>
</evidence>
<dbReference type="SMART" id="SM00382">
    <property type="entry name" value="AAA"/>
    <property type="match status" value="1"/>
</dbReference>